<dbReference type="Gene3D" id="1.10.10.10">
    <property type="entry name" value="Winged helix-like DNA-binding domain superfamily/Winged helix DNA-binding domain"/>
    <property type="match status" value="1"/>
</dbReference>
<dbReference type="InterPro" id="IPR000595">
    <property type="entry name" value="cNMP-bd_dom"/>
</dbReference>
<protein>
    <submittedName>
        <fullName evidence="7">cAMP-binding protein</fullName>
    </submittedName>
</protein>
<feature type="domain" description="HTH crp-type" evidence="6">
    <location>
        <begin position="154"/>
        <end position="228"/>
    </location>
</feature>
<keyword evidence="2" id="KW-0238">DNA-binding</keyword>
<dbReference type="InterPro" id="IPR014710">
    <property type="entry name" value="RmlC-like_jellyroll"/>
</dbReference>
<dbReference type="InterPro" id="IPR012318">
    <property type="entry name" value="HTH_CRP"/>
</dbReference>
<dbReference type="SMART" id="SM00419">
    <property type="entry name" value="HTH_CRP"/>
    <property type="match status" value="1"/>
</dbReference>
<dbReference type="AlphaFoldDB" id="A0A0F7F847"/>
<dbReference type="EMBL" id="CP011114">
    <property type="protein sequence ID" value="AKG34223.1"/>
    <property type="molecule type" value="Genomic_DNA"/>
</dbReference>
<sequence length="235" mass="26491">MTEYSCQYAAEPCTRKVPIFASLTDEDLSRISAMIKHRKYAKGQPLVLEEEASDTLFIIRRGHVKLSKMTPQGKEQILRILTAGEFFGELSIFGGGELSNFSAYALQDTDICRLTRADMETIITANPDISLRLLKAVTQRLAHTENLAQSLATKDPEIRIAHMILELGVKYGKPREGSLDIQLPLSREEMANYVGVTRETISRKFARFEDLKLIKLIGNKRMVLKDPAGLEKYLD</sequence>
<dbReference type="PROSITE" id="PS51063">
    <property type="entry name" value="HTH_CRP_2"/>
    <property type="match status" value="1"/>
</dbReference>
<evidence type="ECO:0000259" key="6">
    <source>
        <dbReference type="PROSITE" id="PS51063"/>
    </source>
</evidence>
<dbReference type="PROSITE" id="PS00042">
    <property type="entry name" value="HTH_CRP_1"/>
    <property type="match status" value="1"/>
</dbReference>
<dbReference type="PROSITE" id="PS50042">
    <property type="entry name" value="CNMP_BINDING_3"/>
    <property type="match status" value="1"/>
</dbReference>
<gene>
    <name evidence="7" type="ORF">VK70_06250</name>
</gene>
<dbReference type="GO" id="GO:0003677">
    <property type="term" value="F:DNA binding"/>
    <property type="evidence" value="ECO:0007669"/>
    <property type="project" value="UniProtKB-KW"/>
</dbReference>
<dbReference type="InterPro" id="IPR036390">
    <property type="entry name" value="WH_DNA-bd_sf"/>
</dbReference>
<evidence type="ECO:0000313" key="8">
    <source>
        <dbReference type="Proteomes" id="UP000034189"/>
    </source>
</evidence>
<keyword evidence="3" id="KW-0010">Activator</keyword>
<dbReference type="OrthoDB" id="9798104at2"/>
<evidence type="ECO:0000256" key="2">
    <source>
        <dbReference type="ARBA" id="ARBA00023125"/>
    </source>
</evidence>
<evidence type="ECO:0000313" key="7">
    <source>
        <dbReference type="EMBL" id="AKG34223.1"/>
    </source>
</evidence>
<dbReference type="GO" id="GO:0005829">
    <property type="term" value="C:cytosol"/>
    <property type="evidence" value="ECO:0007669"/>
    <property type="project" value="TreeGrafter"/>
</dbReference>
<reference evidence="7 8" key="2">
    <citation type="journal article" date="2016" name="Genome Announc.">
        <title>Genome Sequence of a Gram-Positive Diazotroph, Paenibacillus durus Type Strain ATCC 35681.</title>
        <authorList>
            <person name="Halim M.A."/>
            <person name="Rahman A.Y."/>
            <person name="Sim K.S."/>
            <person name="Yam H.C."/>
            <person name="Rahim A.A."/>
            <person name="Ghazali A.H."/>
            <person name="Najimudin N."/>
        </authorList>
    </citation>
    <scope>NUCLEOTIDE SEQUENCE [LARGE SCALE GENOMIC DNA]</scope>
    <source>
        <strain evidence="7 8">ATCC 35681</strain>
    </source>
</reference>
<dbReference type="InterPro" id="IPR036388">
    <property type="entry name" value="WH-like_DNA-bd_sf"/>
</dbReference>
<evidence type="ECO:0000256" key="1">
    <source>
        <dbReference type="ARBA" id="ARBA00023015"/>
    </source>
</evidence>
<dbReference type="InterPro" id="IPR050397">
    <property type="entry name" value="Env_Response_Regulators"/>
</dbReference>
<dbReference type="GO" id="GO:0003700">
    <property type="term" value="F:DNA-binding transcription factor activity"/>
    <property type="evidence" value="ECO:0007669"/>
    <property type="project" value="InterPro"/>
</dbReference>
<dbReference type="PATRIC" id="fig|1333534.5.peg.1369"/>
<dbReference type="PANTHER" id="PTHR24567:SF28">
    <property type="entry name" value="LISTERIOLYSIN REGULATORY PROTEIN"/>
    <property type="match status" value="1"/>
</dbReference>
<dbReference type="CDD" id="cd00038">
    <property type="entry name" value="CAP_ED"/>
    <property type="match status" value="1"/>
</dbReference>
<proteinExistence type="predicted"/>
<dbReference type="InterPro" id="IPR018490">
    <property type="entry name" value="cNMP-bd_dom_sf"/>
</dbReference>
<dbReference type="Proteomes" id="UP000034189">
    <property type="component" value="Chromosome"/>
</dbReference>
<dbReference type="SUPFAM" id="SSF46785">
    <property type="entry name" value="Winged helix' DNA-binding domain"/>
    <property type="match status" value="1"/>
</dbReference>
<evidence type="ECO:0000256" key="4">
    <source>
        <dbReference type="ARBA" id="ARBA00023163"/>
    </source>
</evidence>
<name>A0A0F7F847_PAEDU</name>
<reference evidence="7 8" key="1">
    <citation type="submission" date="2015-03" db="EMBL/GenBank/DDBJ databases">
        <authorList>
            <person name="Abdul Halim M."/>
        </authorList>
    </citation>
    <scope>NUCLEOTIDE SEQUENCE [LARGE SCALE GENOMIC DNA]</scope>
    <source>
        <strain evidence="7 8">ATCC 35681</strain>
    </source>
</reference>
<dbReference type="SUPFAM" id="SSF51206">
    <property type="entry name" value="cAMP-binding domain-like"/>
    <property type="match status" value="1"/>
</dbReference>
<dbReference type="PANTHER" id="PTHR24567">
    <property type="entry name" value="CRP FAMILY TRANSCRIPTIONAL REGULATORY PROTEIN"/>
    <property type="match status" value="1"/>
</dbReference>
<dbReference type="RefSeq" id="WP_025695544.1">
    <property type="nucleotide sequence ID" value="NZ_ASQQ01000332.1"/>
</dbReference>
<evidence type="ECO:0000256" key="3">
    <source>
        <dbReference type="ARBA" id="ARBA00023159"/>
    </source>
</evidence>
<dbReference type="CDD" id="cd00092">
    <property type="entry name" value="HTH_CRP"/>
    <property type="match status" value="1"/>
</dbReference>
<dbReference type="SMART" id="SM00100">
    <property type="entry name" value="cNMP"/>
    <property type="match status" value="1"/>
</dbReference>
<accession>A0A0F7F847</accession>
<dbReference type="InterPro" id="IPR018335">
    <property type="entry name" value="Tscrpt_reg_HTH_Crp-type_CS"/>
</dbReference>
<feature type="domain" description="Cyclic nucleotide-binding" evidence="5">
    <location>
        <begin position="19"/>
        <end position="140"/>
    </location>
</feature>
<dbReference type="PRINTS" id="PR00034">
    <property type="entry name" value="HTHCRP"/>
</dbReference>
<dbReference type="Pfam" id="PF00027">
    <property type="entry name" value="cNMP_binding"/>
    <property type="match status" value="1"/>
</dbReference>
<dbReference type="HOGENOM" id="CLU_075053_3_2_9"/>
<organism evidence="7 8">
    <name type="scientific">Paenibacillus durus ATCC 35681</name>
    <dbReference type="NCBI Taxonomy" id="1333534"/>
    <lineage>
        <taxon>Bacteria</taxon>
        <taxon>Bacillati</taxon>
        <taxon>Bacillota</taxon>
        <taxon>Bacilli</taxon>
        <taxon>Bacillales</taxon>
        <taxon>Paenibacillaceae</taxon>
        <taxon>Paenibacillus</taxon>
    </lineage>
</organism>
<keyword evidence="1" id="KW-0805">Transcription regulation</keyword>
<dbReference type="Gene3D" id="2.60.120.10">
    <property type="entry name" value="Jelly Rolls"/>
    <property type="match status" value="1"/>
</dbReference>
<evidence type="ECO:0000259" key="5">
    <source>
        <dbReference type="PROSITE" id="PS50042"/>
    </source>
</evidence>
<dbReference type="Pfam" id="PF13545">
    <property type="entry name" value="HTH_Crp_2"/>
    <property type="match status" value="1"/>
</dbReference>
<keyword evidence="4" id="KW-0804">Transcription</keyword>